<comment type="caution">
    <text evidence="2">The sequence shown here is derived from an EMBL/GenBank/DDBJ whole genome shotgun (WGS) entry which is preliminary data.</text>
</comment>
<name>A0A8H6VIB0_9PEZI</name>
<dbReference type="EMBL" id="JABCIY010000194">
    <property type="protein sequence ID" value="KAF7189074.1"/>
    <property type="molecule type" value="Genomic_DNA"/>
</dbReference>
<evidence type="ECO:0008006" key="4">
    <source>
        <dbReference type="Google" id="ProtNLM"/>
    </source>
</evidence>
<evidence type="ECO:0000313" key="2">
    <source>
        <dbReference type="EMBL" id="KAF7189074.1"/>
    </source>
</evidence>
<accession>A0A8H6VIB0</accession>
<evidence type="ECO:0000256" key="1">
    <source>
        <dbReference type="SAM" id="MobiDB-lite"/>
    </source>
</evidence>
<gene>
    <name evidence="2" type="ORF">HII31_09496</name>
</gene>
<reference evidence="2" key="1">
    <citation type="submission" date="2020-04" db="EMBL/GenBank/DDBJ databases">
        <title>Draft genome resource of the tomato pathogen Pseudocercospora fuligena.</title>
        <authorList>
            <person name="Zaccaron A."/>
        </authorList>
    </citation>
    <scope>NUCLEOTIDE SEQUENCE</scope>
    <source>
        <strain evidence="2">PF001</strain>
    </source>
</reference>
<dbReference type="AlphaFoldDB" id="A0A8H6VIB0"/>
<feature type="region of interest" description="Disordered" evidence="1">
    <location>
        <begin position="369"/>
        <end position="389"/>
    </location>
</feature>
<keyword evidence="3" id="KW-1185">Reference proteome</keyword>
<dbReference type="OrthoDB" id="62952at2759"/>
<sequence>MLEKLHKLRPGSLKAKLLDGHRRSTASRPSKDVRQDPADELEVILPTDWSDDVKSESDLTCIERLERKCKRKITIETKPSHDSLKKCHLQEQSPLWKLPPEIRNVIFDLVTIPELVEHAEGYAKKVDGVIHTNVMKTCRRAWLEINENALAQTELHFSCSQVIFGIGFSQDPRQDARRLWDFLHSLTENNRKTLDRLRISAPLWWFEAPHEARLPTMLRLSRTCPRVLTLVVSVTPELLVHVSDNGTQSGLEMGWLKSLLNESWPEKLHMIQVRLCWINGVLKQLLFGPQVNLLRLVIENIRKLELESSSAARRWTLQEPLEQDSYSIGSLESGFPKNVRSLVREHVDQDSSKAGQRSQNVTLVWKASKREDDELPSQPHAASLETPRLNRNARKCIQKWKDDNSLLKFSDEPWKKAPG</sequence>
<proteinExistence type="predicted"/>
<protein>
    <recommendedName>
        <fullName evidence="4">F-box domain-containing protein</fullName>
    </recommendedName>
</protein>
<organism evidence="2 3">
    <name type="scientific">Pseudocercospora fuligena</name>
    <dbReference type="NCBI Taxonomy" id="685502"/>
    <lineage>
        <taxon>Eukaryota</taxon>
        <taxon>Fungi</taxon>
        <taxon>Dikarya</taxon>
        <taxon>Ascomycota</taxon>
        <taxon>Pezizomycotina</taxon>
        <taxon>Dothideomycetes</taxon>
        <taxon>Dothideomycetidae</taxon>
        <taxon>Mycosphaerellales</taxon>
        <taxon>Mycosphaerellaceae</taxon>
        <taxon>Pseudocercospora</taxon>
    </lineage>
</organism>
<evidence type="ECO:0000313" key="3">
    <source>
        <dbReference type="Proteomes" id="UP000660729"/>
    </source>
</evidence>
<dbReference type="Proteomes" id="UP000660729">
    <property type="component" value="Unassembled WGS sequence"/>
</dbReference>